<gene>
    <name evidence="1" type="ORF">P7D43_18845</name>
</gene>
<keyword evidence="1" id="KW-0378">Hydrolase</keyword>
<dbReference type="PANTHER" id="PTHR36848">
    <property type="entry name" value="DNA-BINDING PROTEIN (PUTATIVE SECRETED PROTEIN)-RELATED"/>
    <property type="match status" value="1"/>
</dbReference>
<organism evidence="1 2">
    <name type="scientific">Enterococcus avium</name>
    <name type="common">Streptococcus avium</name>
    <dbReference type="NCBI Taxonomy" id="33945"/>
    <lineage>
        <taxon>Bacteria</taxon>
        <taxon>Bacillati</taxon>
        <taxon>Bacillota</taxon>
        <taxon>Bacilli</taxon>
        <taxon>Lactobacillales</taxon>
        <taxon>Enterococcaceae</taxon>
        <taxon>Enterococcus</taxon>
    </lineage>
</organism>
<protein>
    <submittedName>
        <fullName evidence="1">Glycosyl hydrolase</fullName>
    </submittedName>
</protein>
<dbReference type="EMBL" id="JARPWH010000103">
    <property type="protein sequence ID" value="MDT2404428.1"/>
    <property type="molecule type" value="Genomic_DNA"/>
</dbReference>
<dbReference type="Pfam" id="PF17132">
    <property type="entry name" value="Glyco_hydro_106"/>
    <property type="match status" value="1"/>
</dbReference>
<reference evidence="1" key="1">
    <citation type="submission" date="2023-03" db="EMBL/GenBank/DDBJ databases">
        <authorList>
            <person name="Shen W."/>
            <person name="Cai J."/>
        </authorList>
    </citation>
    <scope>NUCLEOTIDE SEQUENCE</scope>
    <source>
        <strain evidence="1">P33-2</strain>
    </source>
</reference>
<dbReference type="PANTHER" id="PTHR36848:SF2">
    <property type="entry name" value="SECRETED PROTEIN"/>
    <property type="match status" value="1"/>
</dbReference>
<evidence type="ECO:0000313" key="2">
    <source>
        <dbReference type="Proteomes" id="UP001260773"/>
    </source>
</evidence>
<evidence type="ECO:0000313" key="1">
    <source>
        <dbReference type="EMBL" id="MDT2404428.1"/>
    </source>
</evidence>
<accession>A0AAW8RWT0</accession>
<dbReference type="AlphaFoldDB" id="A0AAW8RWT0"/>
<dbReference type="RefSeq" id="WP_144319243.1">
    <property type="nucleotide sequence ID" value="NZ_JADPDV010000101.1"/>
</dbReference>
<dbReference type="Proteomes" id="UP001260773">
    <property type="component" value="Unassembled WGS sequence"/>
</dbReference>
<proteinExistence type="predicted"/>
<dbReference type="GO" id="GO:0016787">
    <property type="term" value="F:hydrolase activity"/>
    <property type="evidence" value="ECO:0007669"/>
    <property type="project" value="UniProtKB-KW"/>
</dbReference>
<dbReference type="InterPro" id="IPR053161">
    <property type="entry name" value="Ulvan_degrading_GH"/>
</dbReference>
<comment type="caution">
    <text evidence="1">The sequence shown here is derived from an EMBL/GenBank/DDBJ whole genome shotgun (WGS) entry which is preliminary data.</text>
</comment>
<name>A0AAW8RWT0_ENTAV</name>
<sequence>MKSMREKFKQPAKESRPRLRYWWPGGYVAHHLEELDQELKEIAEAGFGGVEISDVYDAISEEDAQVLTPEKYGFTSENWRISVKQAMKSAKKYGLSVDLTVGPHWPASTNEADPNDFGTAKELVYGTCSFSDSIAEGAMIEELCPPHYLTTAKKINGDEIKNNLIAVYLAAHVAHKEVEMPPAVPWEKAYTVISDEIQFDSLVEITSKVKDGKLTEAVTSLHPESLIIAIYERGTGQRVNMFSMGSANRPDVMDPYAYVVDHFSPKGAALIQSLWEKNFFFDSEFLALLKDVGDCFFEDSLELQSVGHWTTNLLQEFKKRAGYDIRPFLPFVLGINQDKGLGVESSSFQVEQEKEEKVREFRHDYFNVLNQLYQEYHLVPLKEWANSLGLNYRAQPYGWAIDSAAAAAKLDIVEGESLGFGEDGNDAFRLLAAGRDFGGNSILSDEAGAYLFQGYATTLSQLFETLHKNYMAGVNQTYWHGFPFKYAPGARWPGFSAFNPMLGGRGFAEPWGPRQPVWNQLYSYTTYLGRLHELLRYGKNCLDVLVYQSGHNASENKQVKVGKQLTRLGYRYQVMTEGLFSESVTIENNQLFTKGAEYRSLLIPKGENLTKEVKEAIADWQNRGLAVIYQDSKELSELVDVLEISECANESGNLLTYQRSGEEHKLVVCYNQGEESLSLSQLFKTYRLREWFLWTGELGAVRNDQLLAKECRVFELLEKGTTEGFDENANQRLSLKNQPWTLTVESWEIAAPESLETKKNTKQRQLLELSYWNELSDFEHLSGVGIYRTDFRLEDKTPKKVCIKNAEGSLTVKINGHEILGNPLTGEYPLDKQSRAETIELEIIVGSTLNNYLNKSPLAAYYGEYQPQNYGIENVELEF</sequence>